<dbReference type="InterPro" id="IPR014284">
    <property type="entry name" value="RNA_pol_sigma-70_dom"/>
</dbReference>
<organism evidence="7 8">
    <name type="scientific">Spirosoma terrae</name>
    <dbReference type="NCBI Taxonomy" id="1968276"/>
    <lineage>
        <taxon>Bacteria</taxon>
        <taxon>Pseudomonadati</taxon>
        <taxon>Bacteroidota</taxon>
        <taxon>Cytophagia</taxon>
        <taxon>Cytophagales</taxon>
        <taxon>Cytophagaceae</taxon>
        <taxon>Spirosoma</taxon>
    </lineage>
</organism>
<protein>
    <submittedName>
        <fullName evidence="7">Sigma-70 family RNA polymerase sigma factor</fullName>
    </submittedName>
</protein>
<keyword evidence="8" id="KW-1185">Reference proteome</keyword>
<evidence type="ECO:0000256" key="2">
    <source>
        <dbReference type="ARBA" id="ARBA00023015"/>
    </source>
</evidence>
<dbReference type="Gene3D" id="1.10.1740.10">
    <property type="match status" value="1"/>
</dbReference>
<keyword evidence="3" id="KW-0731">Sigma factor</keyword>
<keyword evidence="4" id="KW-0804">Transcription</keyword>
<dbReference type="GO" id="GO:0016987">
    <property type="term" value="F:sigma factor activity"/>
    <property type="evidence" value="ECO:0007669"/>
    <property type="project" value="UniProtKB-KW"/>
</dbReference>
<dbReference type="PANTHER" id="PTHR43133">
    <property type="entry name" value="RNA POLYMERASE ECF-TYPE SIGMA FACTO"/>
    <property type="match status" value="1"/>
</dbReference>
<accession>A0A6L9L6I1</accession>
<dbReference type="Gene3D" id="1.10.10.10">
    <property type="entry name" value="Winged helix-like DNA-binding domain superfamily/Winged helix DNA-binding domain"/>
    <property type="match status" value="1"/>
</dbReference>
<dbReference type="InterPro" id="IPR039425">
    <property type="entry name" value="RNA_pol_sigma-70-like"/>
</dbReference>
<evidence type="ECO:0000313" key="8">
    <source>
        <dbReference type="Proteomes" id="UP000474175"/>
    </source>
</evidence>
<dbReference type="Proteomes" id="UP000474175">
    <property type="component" value="Unassembled WGS sequence"/>
</dbReference>
<comment type="caution">
    <text evidence="7">The sequence shown here is derived from an EMBL/GenBank/DDBJ whole genome shotgun (WGS) entry which is preliminary data.</text>
</comment>
<dbReference type="GO" id="GO:0006352">
    <property type="term" value="P:DNA-templated transcription initiation"/>
    <property type="evidence" value="ECO:0007669"/>
    <property type="project" value="InterPro"/>
</dbReference>
<dbReference type="RefSeq" id="WP_163946328.1">
    <property type="nucleotide sequence ID" value="NZ_JAAFZH010000003.1"/>
</dbReference>
<dbReference type="InterPro" id="IPR007627">
    <property type="entry name" value="RNA_pol_sigma70_r2"/>
</dbReference>
<proteinExistence type="inferred from homology"/>
<dbReference type="Pfam" id="PF08281">
    <property type="entry name" value="Sigma70_r4_2"/>
    <property type="match status" value="1"/>
</dbReference>
<keyword evidence="2" id="KW-0805">Transcription regulation</keyword>
<evidence type="ECO:0000259" key="6">
    <source>
        <dbReference type="Pfam" id="PF08281"/>
    </source>
</evidence>
<dbReference type="EMBL" id="JAAFZH010000003">
    <property type="protein sequence ID" value="NDU95077.1"/>
    <property type="molecule type" value="Genomic_DNA"/>
</dbReference>
<dbReference type="InterPro" id="IPR013324">
    <property type="entry name" value="RNA_pol_sigma_r3/r4-like"/>
</dbReference>
<dbReference type="NCBIfam" id="TIGR02937">
    <property type="entry name" value="sigma70-ECF"/>
    <property type="match status" value="1"/>
</dbReference>
<dbReference type="AlphaFoldDB" id="A0A6L9L6I1"/>
<dbReference type="Pfam" id="PF04542">
    <property type="entry name" value="Sigma70_r2"/>
    <property type="match status" value="1"/>
</dbReference>
<comment type="similarity">
    <text evidence="1">Belongs to the sigma-70 factor family. ECF subfamily.</text>
</comment>
<sequence length="185" mass="21768">MSQQLVEQCQRGNAFAQKRLYDQYVNRLFRVSLRYVRNEADAEEVLMSGFLKAFRSIQEFTYRDDAGLEAWLRRIVINEALQHLRANRNLPLFQAEEVAQVQPDPKPLQDMTLDAERIHQLIQELPPGYRTVFNLYVVEGYTHREIGEQLRISENTSKSQLSKARTLLQTWLIQYGYEAETRRSS</sequence>
<evidence type="ECO:0000256" key="3">
    <source>
        <dbReference type="ARBA" id="ARBA00023082"/>
    </source>
</evidence>
<dbReference type="PANTHER" id="PTHR43133:SF46">
    <property type="entry name" value="RNA POLYMERASE SIGMA-70 FACTOR ECF SUBFAMILY"/>
    <property type="match status" value="1"/>
</dbReference>
<dbReference type="SUPFAM" id="SSF88946">
    <property type="entry name" value="Sigma2 domain of RNA polymerase sigma factors"/>
    <property type="match status" value="1"/>
</dbReference>
<dbReference type="InterPro" id="IPR013249">
    <property type="entry name" value="RNA_pol_sigma70_r4_t2"/>
</dbReference>
<name>A0A6L9L6I1_9BACT</name>
<evidence type="ECO:0000256" key="1">
    <source>
        <dbReference type="ARBA" id="ARBA00010641"/>
    </source>
</evidence>
<dbReference type="InterPro" id="IPR036388">
    <property type="entry name" value="WH-like_DNA-bd_sf"/>
</dbReference>
<dbReference type="SUPFAM" id="SSF88659">
    <property type="entry name" value="Sigma3 and sigma4 domains of RNA polymerase sigma factors"/>
    <property type="match status" value="1"/>
</dbReference>
<dbReference type="InterPro" id="IPR013325">
    <property type="entry name" value="RNA_pol_sigma_r2"/>
</dbReference>
<evidence type="ECO:0000259" key="5">
    <source>
        <dbReference type="Pfam" id="PF04542"/>
    </source>
</evidence>
<feature type="domain" description="RNA polymerase sigma-70 region 2" evidence="5">
    <location>
        <begin position="20"/>
        <end position="88"/>
    </location>
</feature>
<dbReference type="GO" id="GO:0003677">
    <property type="term" value="F:DNA binding"/>
    <property type="evidence" value="ECO:0007669"/>
    <property type="project" value="InterPro"/>
</dbReference>
<evidence type="ECO:0000256" key="4">
    <source>
        <dbReference type="ARBA" id="ARBA00023163"/>
    </source>
</evidence>
<feature type="domain" description="RNA polymerase sigma factor 70 region 4 type 2" evidence="6">
    <location>
        <begin position="116"/>
        <end position="167"/>
    </location>
</feature>
<dbReference type="CDD" id="cd06171">
    <property type="entry name" value="Sigma70_r4"/>
    <property type="match status" value="1"/>
</dbReference>
<evidence type="ECO:0000313" key="7">
    <source>
        <dbReference type="EMBL" id="NDU95077.1"/>
    </source>
</evidence>
<gene>
    <name evidence="7" type="ORF">GK108_09340</name>
</gene>
<reference evidence="7 8" key="1">
    <citation type="submission" date="2020-02" db="EMBL/GenBank/DDBJ databases">
        <title>Draft genome sequence of two Spirosoma agri KCTC 52727 and Spirosoma terrae KCTC 52035.</title>
        <authorList>
            <person name="Rojas J."/>
            <person name="Ambika Manirajan B."/>
            <person name="Suarez C."/>
            <person name="Ratering S."/>
            <person name="Schnell S."/>
        </authorList>
    </citation>
    <scope>NUCLEOTIDE SEQUENCE [LARGE SCALE GENOMIC DNA]</scope>
    <source>
        <strain evidence="7 8">KCTC 52035</strain>
    </source>
</reference>